<evidence type="ECO:0000259" key="1">
    <source>
        <dbReference type="Pfam" id="PF00296"/>
    </source>
</evidence>
<organism evidence="2 3">
    <name type="scientific">Yinghuangia soli</name>
    <dbReference type="NCBI Taxonomy" id="2908204"/>
    <lineage>
        <taxon>Bacteria</taxon>
        <taxon>Bacillati</taxon>
        <taxon>Actinomycetota</taxon>
        <taxon>Actinomycetes</taxon>
        <taxon>Kitasatosporales</taxon>
        <taxon>Streptomycetaceae</taxon>
        <taxon>Yinghuangia</taxon>
    </lineage>
</organism>
<evidence type="ECO:0000313" key="3">
    <source>
        <dbReference type="Proteomes" id="UP001165378"/>
    </source>
</evidence>
<reference evidence="2" key="1">
    <citation type="submission" date="2022-01" db="EMBL/GenBank/DDBJ databases">
        <title>Genome-Based Taxonomic Classification of the Phylum Actinobacteria.</title>
        <authorList>
            <person name="Gao Y."/>
        </authorList>
    </citation>
    <scope>NUCLEOTIDE SEQUENCE</scope>
    <source>
        <strain evidence="2">KLBMP 8922</strain>
    </source>
</reference>
<protein>
    <submittedName>
        <fullName evidence="2">LLM class flavin-dependent oxidoreductase</fullName>
    </submittedName>
</protein>
<dbReference type="InterPro" id="IPR011251">
    <property type="entry name" value="Luciferase-like_dom"/>
</dbReference>
<keyword evidence="3" id="KW-1185">Reference proteome</keyword>
<dbReference type="Pfam" id="PF00296">
    <property type="entry name" value="Bac_luciferase"/>
    <property type="match status" value="1"/>
</dbReference>
<gene>
    <name evidence="2" type="ORF">LZ495_41420</name>
</gene>
<dbReference type="EMBL" id="JAKFHA010000054">
    <property type="protein sequence ID" value="MCF2533650.1"/>
    <property type="molecule type" value="Genomic_DNA"/>
</dbReference>
<name>A0AA41Q8P5_9ACTN</name>
<feature type="domain" description="Luciferase-like" evidence="1">
    <location>
        <begin position="1"/>
        <end position="75"/>
    </location>
</feature>
<dbReference type="Proteomes" id="UP001165378">
    <property type="component" value="Unassembled WGS sequence"/>
</dbReference>
<dbReference type="InterPro" id="IPR036661">
    <property type="entry name" value="Luciferase-like_sf"/>
</dbReference>
<evidence type="ECO:0000313" key="2">
    <source>
        <dbReference type="EMBL" id="MCF2533650.1"/>
    </source>
</evidence>
<dbReference type="AlphaFoldDB" id="A0AA41Q8P5"/>
<dbReference type="SUPFAM" id="SSF51679">
    <property type="entry name" value="Bacterial luciferase-like"/>
    <property type="match status" value="1"/>
</dbReference>
<dbReference type="RefSeq" id="WP_372498719.1">
    <property type="nucleotide sequence ID" value="NZ_JAKFHA010000054.1"/>
</dbReference>
<dbReference type="GO" id="GO:0016705">
    <property type="term" value="F:oxidoreductase activity, acting on paired donors, with incorporation or reduction of molecular oxygen"/>
    <property type="evidence" value="ECO:0007669"/>
    <property type="project" value="InterPro"/>
</dbReference>
<comment type="caution">
    <text evidence="2">The sequence shown here is derived from an EMBL/GenBank/DDBJ whole genome shotgun (WGS) entry which is preliminary data.</text>
</comment>
<sequence length="75" mass="8554">MEFGMFLNGFIPGPAAHDRASEHLALMRELEVAIKADKHNWKYVWFGEHHALTEYSHLSAPEVAMGYVAARTERI</sequence>
<accession>A0AA41Q8P5</accession>
<feature type="non-terminal residue" evidence="2">
    <location>
        <position position="75"/>
    </location>
</feature>
<proteinExistence type="predicted"/>
<dbReference type="Gene3D" id="3.20.20.30">
    <property type="entry name" value="Luciferase-like domain"/>
    <property type="match status" value="1"/>
</dbReference>